<evidence type="ECO:0000313" key="2">
    <source>
        <dbReference type="EMBL" id="NPU69022.1"/>
    </source>
</evidence>
<reference evidence="2" key="1">
    <citation type="submission" date="2020-05" db="EMBL/GenBank/DDBJ databases">
        <title>Nod-independent and nitrogen-fixing Bradyrhizobium aeschynomene sp. nov. isolated from nodules of Aeschynomene indica.</title>
        <authorList>
            <person name="Zhang Z."/>
        </authorList>
    </citation>
    <scope>NUCLEOTIDE SEQUENCE</scope>
    <source>
        <strain evidence="2">83012</strain>
    </source>
</reference>
<gene>
    <name evidence="2" type="ORF">HL667_28745</name>
</gene>
<keyword evidence="3" id="KW-1185">Reference proteome</keyword>
<sequence>MARLQKRKQAAVTTGLAGTSRPSPRDGVTVSFVLSLGIGSLAPIARACRHSNDRELDLSVERPGPHDFAVRNGSRSSGTAVTSIATHLNVRDDAYVPLLEAGCREKSMISEKTQQQSRTRRRQASGADAH</sequence>
<evidence type="ECO:0000256" key="1">
    <source>
        <dbReference type="SAM" id="MobiDB-lite"/>
    </source>
</evidence>
<name>A0ABX2CP17_9BRAD</name>
<feature type="region of interest" description="Disordered" evidence="1">
    <location>
        <begin position="1"/>
        <end position="25"/>
    </location>
</feature>
<comment type="caution">
    <text evidence="2">The sequence shown here is derived from an EMBL/GenBank/DDBJ whole genome shotgun (WGS) entry which is preliminary data.</text>
</comment>
<dbReference type="RefSeq" id="WP_172114059.1">
    <property type="nucleotide sequence ID" value="NZ_JABFDN010000014.1"/>
</dbReference>
<organism evidence="2 3">
    <name type="scientific">Bradyrhizobium aeschynomenes</name>
    <dbReference type="NCBI Taxonomy" id="2734909"/>
    <lineage>
        <taxon>Bacteria</taxon>
        <taxon>Pseudomonadati</taxon>
        <taxon>Pseudomonadota</taxon>
        <taxon>Alphaproteobacteria</taxon>
        <taxon>Hyphomicrobiales</taxon>
        <taxon>Nitrobacteraceae</taxon>
        <taxon>Bradyrhizobium</taxon>
    </lineage>
</organism>
<dbReference type="EMBL" id="JABFDN010000014">
    <property type="protein sequence ID" value="NPU69022.1"/>
    <property type="molecule type" value="Genomic_DNA"/>
</dbReference>
<protein>
    <submittedName>
        <fullName evidence="2">Uncharacterized protein</fullName>
    </submittedName>
</protein>
<dbReference type="Proteomes" id="UP000886476">
    <property type="component" value="Unassembled WGS sequence"/>
</dbReference>
<feature type="region of interest" description="Disordered" evidence="1">
    <location>
        <begin position="106"/>
        <end position="130"/>
    </location>
</feature>
<evidence type="ECO:0000313" key="3">
    <source>
        <dbReference type="Proteomes" id="UP000886476"/>
    </source>
</evidence>
<accession>A0ABX2CP17</accession>
<proteinExistence type="predicted"/>